<proteinExistence type="predicted"/>
<dbReference type="InterPro" id="IPR050275">
    <property type="entry name" value="PGM_Phosphatase"/>
</dbReference>
<dbReference type="Proteomes" id="UP000613512">
    <property type="component" value="Unassembled WGS sequence"/>
</dbReference>
<dbReference type="EMBL" id="BMEY01000007">
    <property type="protein sequence ID" value="GGA74391.1"/>
    <property type="molecule type" value="Genomic_DNA"/>
</dbReference>
<dbReference type="GO" id="GO:0016791">
    <property type="term" value="F:phosphatase activity"/>
    <property type="evidence" value="ECO:0007669"/>
    <property type="project" value="TreeGrafter"/>
</dbReference>
<dbReference type="RefSeq" id="WP_188384322.1">
    <property type="nucleotide sequence ID" value="NZ_BMEY01000007.1"/>
</dbReference>
<dbReference type="PANTHER" id="PTHR48100">
    <property type="entry name" value="BROAD-SPECIFICITY PHOSPHATASE YOR283W-RELATED"/>
    <property type="match status" value="1"/>
</dbReference>
<comment type="caution">
    <text evidence="1">The sequence shown here is derived from an EMBL/GenBank/DDBJ whole genome shotgun (WGS) entry which is preliminary data.</text>
</comment>
<dbReference type="CDD" id="cd07067">
    <property type="entry name" value="HP_PGM_like"/>
    <property type="match status" value="1"/>
</dbReference>
<dbReference type="AlphaFoldDB" id="A0A916W7Z1"/>
<protein>
    <submittedName>
        <fullName evidence="1">Phosphoglycerate mutase</fullName>
    </submittedName>
</protein>
<dbReference type="PANTHER" id="PTHR48100:SF1">
    <property type="entry name" value="HISTIDINE PHOSPHATASE FAMILY PROTEIN-RELATED"/>
    <property type="match status" value="1"/>
</dbReference>
<dbReference type="PIRSF" id="PIRSF000709">
    <property type="entry name" value="6PFK_2-Ptase"/>
    <property type="match status" value="1"/>
</dbReference>
<dbReference type="Gene3D" id="3.40.50.1240">
    <property type="entry name" value="Phosphoglycerate mutase-like"/>
    <property type="match status" value="1"/>
</dbReference>
<organism evidence="1 2">
    <name type="scientific">Ornithinibacillus halotolerans</name>
    <dbReference type="NCBI Taxonomy" id="1274357"/>
    <lineage>
        <taxon>Bacteria</taxon>
        <taxon>Bacillati</taxon>
        <taxon>Bacillota</taxon>
        <taxon>Bacilli</taxon>
        <taxon>Bacillales</taxon>
        <taxon>Bacillaceae</taxon>
        <taxon>Ornithinibacillus</taxon>
    </lineage>
</organism>
<reference evidence="1" key="1">
    <citation type="journal article" date="2014" name="Int. J. Syst. Evol. Microbiol.">
        <title>Complete genome sequence of Corynebacterium casei LMG S-19264T (=DSM 44701T), isolated from a smear-ripened cheese.</title>
        <authorList>
            <consortium name="US DOE Joint Genome Institute (JGI-PGF)"/>
            <person name="Walter F."/>
            <person name="Albersmeier A."/>
            <person name="Kalinowski J."/>
            <person name="Ruckert C."/>
        </authorList>
    </citation>
    <scope>NUCLEOTIDE SEQUENCE</scope>
    <source>
        <strain evidence="1">CGMCC 1.12408</strain>
    </source>
</reference>
<dbReference type="GO" id="GO:0005737">
    <property type="term" value="C:cytoplasm"/>
    <property type="evidence" value="ECO:0007669"/>
    <property type="project" value="TreeGrafter"/>
</dbReference>
<dbReference type="InterPro" id="IPR013078">
    <property type="entry name" value="His_Pase_superF_clade-1"/>
</dbReference>
<dbReference type="SMART" id="SM00855">
    <property type="entry name" value="PGAM"/>
    <property type="match status" value="1"/>
</dbReference>
<evidence type="ECO:0000313" key="2">
    <source>
        <dbReference type="Proteomes" id="UP000613512"/>
    </source>
</evidence>
<evidence type="ECO:0000313" key="1">
    <source>
        <dbReference type="EMBL" id="GGA74391.1"/>
    </source>
</evidence>
<dbReference type="InterPro" id="IPR029033">
    <property type="entry name" value="His_PPase_superfam"/>
</dbReference>
<gene>
    <name evidence="1" type="ORF">GCM10008025_17660</name>
</gene>
<dbReference type="Pfam" id="PF00300">
    <property type="entry name" value="His_Phos_1"/>
    <property type="match status" value="1"/>
</dbReference>
<keyword evidence="2" id="KW-1185">Reference proteome</keyword>
<name>A0A916W7Z1_9BACI</name>
<reference evidence="1" key="2">
    <citation type="submission" date="2020-09" db="EMBL/GenBank/DDBJ databases">
        <authorList>
            <person name="Sun Q."/>
            <person name="Zhou Y."/>
        </authorList>
    </citation>
    <scope>NUCLEOTIDE SEQUENCE</scope>
    <source>
        <strain evidence="1">CGMCC 1.12408</strain>
    </source>
</reference>
<accession>A0A916W7Z1</accession>
<dbReference type="SUPFAM" id="SSF53254">
    <property type="entry name" value="Phosphoglycerate mutase-like"/>
    <property type="match status" value="1"/>
</dbReference>
<sequence length="181" mass="21200">MEKNIFVIRHCKATGQSADAPLTEEGFEQAADLLDFFKDKKIDRIVSSPYLRAIQTIEPVANDRYLEIETDNRLIERELSTIFMPDWMDKLEATFYDLELKYEGGESSYEAMNRIVEVVNEMLATNLHNQILVAHGGVISLLLKHYNNDFSYEEWKRMSNPDVFLLKIKGNNITYRRIWEK</sequence>